<sequence length="209" mass="22890">MLNRVILIGRLGQDPELRHTNSGTPVCTFNIAIDRPQSQAQRQSGAEKITDWIRIVVWDQQAISCSQYLHKGRLVAIDGRIQINSWTDQQSGQKRSMAEVVAETVRFLERGENQGQQNAMPGGYGRQAYGGGQPPYPANPSYPGGPGGSSFQGGQAPHQAPPYQNKPFQPSAPPPLNPGPTHNNDFPDSFGSEISFPDHDDNKDDDLPF</sequence>
<dbReference type="EMBL" id="WBXO01000002">
    <property type="protein sequence ID" value="KAB2953867.1"/>
    <property type="molecule type" value="Genomic_DNA"/>
</dbReference>
<dbReference type="GO" id="GO:0003697">
    <property type="term" value="F:single-stranded DNA binding"/>
    <property type="evidence" value="ECO:0007669"/>
    <property type="project" value="UniProtKB-UniRule"/>
</dbReference>
<dbReference type="CDD" id="cd04496">
    <property type="entry name" value="SSB_OBF"/>
    <property type="match status" value="1"/>
</dbReference>
<name>A0A6I0F5B4_9FIRM</name>
<accession>A0A6I0F5B4</accession>
<evidence type="ECO:0000313" key="5">
    <source>
        <dbReference type="EMBL" id="KAB2953867.1"/>
    </source>
</evidence>
<dbReference type="PANTHER" id="PTHR10302:SF27">
    <property type="entry name" value="SINGLE-STRANDED DNA-BINDING PROTEIN"/>
    <property type="match status" value="1"/>
</dbReference>
<organism evidence="5 6">
    <name type="scientific">Heliorestis acidaminivorans</name>
    <dbReference type="NCBI Taxonomy" id="553427"/>
    <lineage>
        <taxon>Bacteria</taxon>
        <taxon>Bacillati</taxon>
        <taxon>Bacillota</taxon>
        <taxon>Clostridia</taxon>
        <taxon>Eubacteriales</taxon>
        <taxon>Heliobacteriaceae</taxon>
        <taxon>Heliorestis</taxon>
    </lineage>
</organism>
<dbReference type="InterPro" id="IPR000424">
    <property type="entry name" value="Primosome_PriB/ssb"/>
</dbReference>
<reference evidence="5 6" key="1">
    <citation type="submission" date="2019-10" db="EMBL/GenBank/DDBJ databases">
        <title>Whole-genome sequence of the extremophile Heliorestis acidaminivorans DSM 24790.</title>
        <authorList>
            <person name="Kyndt J.A."/>
            <person name="Meyer T.E."/>
        </authorList>
    </citation>
    <scope>NUCLEOTIDE SEQUENCE [LARGE SCALE GENOMIC DNA]</scope>
    <source>
        <strain evidence="5 6">DSM 24790</strain>
    </source>
</reference>
<keyword evidence="2" id="KW-0227">DNA damage</keyword>
<dbReference type="InterPro" id="IPR012340">
    <property type="entry name" value="NA-bd_OB-fold"/>
</dbReference>
<proteinExistence type="inferred from homology"/>
<dbReference type="RefSeq" id="WP_151618926.1">
    <property type="nucleotide sequence ID" value="NZ_WBXO01000002.1"/>
</dbReference>
<evidence type="ECO:0000256" key="1">
    <source>
        <dbReference type="ARBA" id="ARBA00023125"/>
    </source>
</evidence>
<comment type="function">
    <text evidence="2">Plays an important role in DNA replication, recombination and repair. Binds to ssDNA and to an array of partner proteins to recruit them to their sites of action during DNA metabolism.</text>
</comment>
<gene>
    <name evidence="5" type="primary">ssb</name>
    <name evidence="5" type="ORF">F9B85_04460</name>
</gene>
<dbReference type="Gene3D" id="2.40.50.140">
    <property type="entry name" value="Nucleic acid-binding proteins"/>
    <property type="match status" value="1"/>
</dbReference>
<comment type="subunit">
    <text evidence="2">Homotetramer.</text>
</comment>
<dbReference type="GO" id="GO:0006281">
    <property type="term" value="P:DNA repair"/>
    <property type="evidence" value="ECO:0007669"/>
    <property type="project" value="UniProtKB-UniRule"/>
</dbReference>
<dbReference type="PANTHER" id="PTHR10302">
    <property type="entry name" value="SINGLE-STRANDED DNA-BINDING PROTEIN"/>
    <property type="match status" value="1"/>
</dbReference>
<dbReference type="NCBIfam" id="TIGR00621">
    <property type="entry name" value="ssb"/>
    <property type="match status" value="1"/>
</dbReference>
<keyword evidence="6" id="KW-1185">Reference proteome</keyword>
<evidence type="ECO:0000256" key="4">
    <source>
        <dbReference type="SAM" id="MobiDB-lite"/>
    </source>
</evidence>
<feature type="compositionally biased region" description="Basic and acidic residues" evidence="4">
    <location>
        <begin position="196"/>
        <end position="209"/>
    </location>
</feature>
<dbReference type="HAMAP" id="MF_00984">
    <property type="entry name" value="SSB"/>
    <property type="match status" value="1"/>
</dbReference>
<dbReference type="Pfam" id="PF00436">
    <property type="entry name" value="SSB"/>
    <property type="match status" value="1"/>
</dbReference>
<dbReference type="GO" id="GO:0009295">
    <property type="term" value="C:nucleoid"/>
    <property type="evidence" value="ECO:0007669"/>
    <property type="project" value="TreeGrafter"/>
</dbReference>
<dbReference type="InterPro" id="IPR011344">
    <property type="entry name" value="ssDNA-bd"/>
</dbReference>
<keyword evidence="2" id="KW-0233">DNA recombination</keyword>
<keyword evidence="1 2" id="KW-0238">DNA-binding</keyword>
<protein>
    <recommendedName>
        <fullName evidence="2 3">Single-stranded DNA-binding protein</fullName>
        <shortName evidence="2">SSB</shortName>
    </recommendedName>
</protein>
<dbReference type="SUPFAM" id="SSF50249">
    <property type="entry name" value="Nucleic acid-binding proteins"/>
    <property type="match status" value="1"/>
</dbReference>
<feature type="region of interest" description="Disordered" evidence="4">
    <location>
        <begin position="110"/>
        <end position="209"/>
    </location>
</feature>
<feature type="short sequence motif" description="Important for interaction with partner proteins" evidence="2">
    <location>
        <begin position="204"/>
        <end position="209"/>
    </location>
</feature>
<comment type="caution">
    <text evidence="2">Lacks conserved residue(s) required for the propagation of feature annotation.</text>
</comment>
<evidence type="ECO:0000313" key="6">
    <source>
        <dbReference type="Proteomes" id="UP000468766"/>
    </source>
</evidence>
<comment type="caution">
    <text evidence="5">The sequence shown here is derived from an EMBL/GenBank/DDBJ whole genome shotgun (WGS) entry which is preliminary data.</text>
</comment>
<dbReference type="GO" id="GO:0006260">
    <property type="term" value="P:DNA replication"/>
    <property type="evidence" value="ECO:0007669"/>
    <property type="project" value="UniProtKB-UniRule"/>
</dbReference>
<dbReference type="Proteomes" id="UP000468766">
    <property type="component" value="Unassembled WGS sequence"/>
</dbReference>
<feature type="compositionally biased region" description="Gly residues" evidence="4">
    <location>
        <begin position="122"/>
        <end position="133"/>
    </location>
</feature>
<evidence type="ECO:0000256" key="2">
    <source>
        <dbReference type="HAMAP-Rule" id="MF_00984"/>
    </source>
</evidence>
<keyword evidence="2" id="KW-0234">DNA repair</keyword>
<dbReference type="GO" id="GO:0006310">
    <property type="term" value="P:DNA recombination"/>
    <property type="evidence" value="ECO:0007669"/>
    <property type="project" value="UniProtKB-UniRule"/>
</dbReference>
<dbReference type="OrthoDB" id="9809878at2"/>
<dbReference type="PROSITE" id="PS50935">
    <property type="entry name" value="SSB"/>
    <property type="match status" value="1"/>
</dbReference>
<evidence type="ECO:0000256" key="3">
    <source>
        <dbReference type="RuleBase" id="RU000524"/>
    </source>
</evidence>
<keyword evidence="2" id="KW-0235">DNA replication</keyword>
<dbReference type="AlphaFoldDB" id="A0A6I0F5B4"/>